<protein>
    <recommendedName>
        <fullName evidence="2">Homogentisate 1,2-dioxygenase C-terminal domain-containing protein</fullName>
    </recommendedName>
</protein>
<evidence type="ECO:0000313" key="4">
    <source>
        <dbReference type="Proteomes" id="UP000077202"/>
    </source>
</evidence>
<reference evidence="3" key="1">
    <citation type="submission" date="2016-03" db="EMBL/GenBank/DDBJ databases">
        <title>Mechanisms controlling the formation of the plant cell surface in tip-growing cells are functionally conserved among land plants.</title>
        <authorList>
            <person name="Honkanen S."/>
            <person name="Jones V.A."/>
            <person name="Morieri G."/>
            <person name="Champion C."/>
            <person name="Hetherington A.J."/>
            <person name="Kelly S."/>
            <person name="Saint-Marcoux D."/>
            <person name="Proust H."/>
            <person name="Prescott H."/>
            <person name="Dolan L."/>
        </authorList>
    </citation>
    <scope>NUCLEOTIDE SEQUENCE [LARGE SCALE GENOMIC DNA]</scope>
    <source>
        <tissue evidence="3">Whole gametophyte</tissue>
    </source>
</reference>
<evidence type="ECO:0000256" key="1">
    <source>
        <dbReference type="ARBA" id="ARBA00001962"/>
    </source>
</evidence>
<dbReference type="PANTHER" id="PTHR20883:SF46">
    <property type="entry name" value="PHYTANOYL-COA HYDROXYLASE"/>
    <property type="match status" value="1"/>
</dbReference>
<dbReference type="PANTHER" id="PTHR20883">
    <property type="entry name" value="PHYTANOYL-COA DIOXYGENASE DOMAIN CONTAINING 1"/>
    <property type="match status" value="1"/>
</dbReference>
<sequence>MSDDGAGRRKGDRYELMREEIECYKTMGYVHLKGVLSEDELHNLEEEYMSFLRHEVAVEGRDFCDMSADYSKPLEDYSIVNIMLPSKYNPWLKGNIYEKRAASISEQLLGPDMVFDYDQLLAKPPGKSDGVFHWHQDLAYWPVTDDTRTASFWLAIDNSRVENGCIQFVPGTHLEKNLRYHGPLHGDRDKSHTLAARLAEDDMPKPAEIDRGDVTVHHERTLHGSGINSSTDSWRRAWVVAFRSKETVEFERSIGFTHSHNDKLETLNAVGQENTTLVLRKNELQMTGSLRTTKPRAGKNVGEKRSSTFGAKPQLGAVLTVPSGKPGVAVVDLGKADGFPPGGGSLYNCMSPHGVDTPTYEVR</sequence>
<dbReference type="AlphaFoldDB" id="A0A176W1F0"/>
<dbReference type="EMBL" id="LVLJ01002053">
    <property type="protein sequence ID" value="OAE26890.1"/>
    <property type="molecule type" value="Genomic_DNA"/>
</dbReference>
<proteinExistence type="predicted"/>
<dbReference type="Pfam" id="PF05721">
    <property type="entry name" value="PhyH"/>
    <property type="match status" value="1"/>
</dbReference>
<dbReference type="Proteomes" id="UP000077202">
    <property type="component" value="Unassembled WGS sequence"/>
</dbReference>
<dbReference type="SUPFAM" id="SSF51197">
    <property type="entry name" value="Clavaminate synthase-like"/>
    <property type="match status" value="1"/>
</dbReference>
<dbReference type="InterPro" id="IPR046451">
    <property type="entry name" value="HgmA_C"/>
</dbReference>
<evidence type="ECO:0000313" key="3">
    <source>
        <dbReference type="EMBL" id="OAE26890.1"/>
    </source>
</evidence>
<comment type="cofactor">
    <cofactor evidence="1">
        <name>Fe cation</name>
        <dbReference type="ChEBI" id="CHEBI:24875"/>
    </cofactor>
</comment>
<gene>
    <name evidence="3" type="ORF">AXG93_4762s1000</name>
</gene>
<organism evidence="3 4">
    <name type="scientific">Marchantia polymorpha subsp. ruderalis</name>
    <dbReference type="NCBI Taxonomy" id="1480154"/>
    <lineage>
        <taxon>Eukaryota</taxon>
        <taxon>Viridiplantae</taxon>
        <taxon>Streptophyta</taxon>
        <taxon>Embryophyta</taxon>
        <taxon>Marchantiophyta</taxon>
        <taxon>Marchantiopsida</taxon>
        <taxon>Marchantiidae</taxon>
        <taxon>Marchantiales</taxon>
        <taxon>Marchantiaceae</taxon>
        <taxon>Marchantia</taxon>
    </lineage>
</organism>
<comment type="caution">
    <text evidence="3">The sequence shown here is derived from an EMBL/GenBank/DDBJ whole genome shotgun (WGS) entry which is preliminary data.</text>
</comment>
<dbReference type="InterPro" id="IPR008775">
    <property type="entry name" value="Phytyl_CoA_dOase-like"/>
</dbReference>
<evidence type="ECO:0000259" key="2">
    <source>
        <dbReference type="Pfam" id="PF04209"/>
    </source>
</evidence>
<keyword evidence="4" id="KW-1185">Reference proteome</keyword>
<accession>A0A176W1F0</accession>
<name>A0A176W1F0_MARPO</name>
<dbReference type="Pfam" id="PF04209">
    <property type="entry name" value="HgmA_C"/>
    <property type="match status" value="1"/>
</dbReference>
<dbReference type="Gene3D" id="2.60.120.620">
    <property type="entry name" value="q2cbj1_9rhob like domain"/>
    <property type="match status" value="1"/>
</dbReference>
<feature type="domain" description="Homogentisate 1,2-dioxygenase C-terminal" evidence="2">
    <location>
        <begin position="335"/>
        <end position="361"/>
    </location>
</feature>